<dbReference type="GO" id="GO:0000160">
    <property type="term" value="P:phosphorelay signal transduction system"/>
    <property type="evidence" value="ECO:0007669"/>
    <property type="project" value="UniProtKB-KW"/>
</dbReference>
<protein>
    <submittedName>
        <fullName evidence="9">DNA-binding SARP family transcriptional activator</fullName>
    </submittedName>
</protein>
<dbReference type="SMART" id="SM00862">
    <property type="entry name" value="Trans_reg_C"/>
    <property type="match status" value="1"/>
</dbReference>
<dbReference type="EMBL" id="RKQG01000001">
    <property type="protein sequence ID" value="RPE35390.1"/>
    <property type="molecule type" value="Genomic_DNA"/>
</dbReference>
<keyword evidence="5" id="KW-0804">Transcription</keyword>
<dbReference type="SUPFAM" id="SSF52540">
    <property type="entry name" value="P-loop containing nucleoside triphosphate hydrolases"/>
    <property type="match status" value="1"/>
</dbReference>
<dbReference type="Gene3D" id="3.40.50.300">
    <property type="entry name" value="P-loop containing nucleotide triphosphate hydrolases"/>
    <property type="match status" value="1"/>
</dbReference>
<feature type="domain" description="OmpR/PhoB-type" evidence="8">
    <location>
        <begin position="1"/>
        <end position="100"/>
    </location>
</feature>
<feature type="region of interest" description="Disordered" evidence="7">
    <location>
        <begin position="266"/>
        <end position="285"/>
    </location>
</feature>
<keyword evidence="10" id="KW-1185">Reference proteome</keyword>
<evidence type="ECO:0000256" key="1">
    <source>
        <dbReference type="ARBA" id="ARBA00005820"/>
    </source>
</evidence>
<dbReference type="AlphaFoldDB" id="A0A3N4S9S2"/>
<dbReference type="SUPFAM" id="SSF46894">
    <property type="entry name" value="C-terminal effector domain of the bipartite response regulators"/>
    <property type="match status" value="1"/>
</dbReference>
<dbReference type="InterPro" id="IPR016032">
    <property type="entry name" value="Sig_transdc_resp-reg_C-effctor"/>
</dbReference>
<feature type="region of interest" description="Disordered" evidence="7">
    <location>
        <begin position="645"/>
        <end position="671"/>
    </location>
</feature>
<sequence length="1059" mass="113823">MEIHLLGTIGLAVDGTPLTIRSHKVRILLAGLALDLGKPLSPAVLADRIWDGEPPVSATSTLQSYVSRLRTVLREAAAGAPGRPGTRIEIVSQAGTYALQARSEQVDWHHFRTLTGRARTLAESGQDHRAWTLLREAEDVWQGEPLAGLPGEWAQSTRVLLADRKLAATLARIEIELRLGRFSDVVAELIALAADHPWNERVSALLMTALYGCDRLAEALSVYRDVRRKLREDLGTGPAESLNRLNEQLLHRVPVGNLLRRPAATVGRSAAHHASAPPSTLRSAPELIGRESELNAILDAARNPDRAGGGRPDPLTVVTVSGMPGAGKTGLALAAAALLRGEFPDGQVFVPLAAHAGGTSALGPETAATALLRQFGVPAQQIPLDPEELLAECRELLAGRRALVVLDDAAGPAQVRPLLPAASPSFVLVTSRHRMAELPAVRTVLLTRLSPSASRAMFRRLAGGGRIAEPEQAAEVTAVAELCSGHPLALDLAASRFRAHPTWTLEHLIRRLSRADGRIGELWNDLGSLEGAFMMSYRTLAADHQTAFRRLCLHPGGEFGPHTAAALVGLPVAATERIIDALLTVHLASEPAPGRYEIHDLISEFGRILASRTDPPEDHSSTVRRLSAFATDALVALDHTRSPRRFRLPPPAGLPDFDEGTPPDTPEWPDEASATTWLRRELPGFIALEGKLRADGNVSEAGWLSHVLAPHLDTAGLWHEAHQMQEAAATAGPAQDDPRRAAHALLDLARTLIRFARYPDAADAAERALALARRTGDDPAHADALSRLAELHGQIGDPATALTYQHAAVTLRRSIGDEGPLARSLNNQGIFHTLLGDQESAVRSLREALPIFRSLGDQRSTGSLLNNLGGIHLSTGDRKSARTSFEALLELDGGNLSEADLAAVRLNLSLTLDIPEESRLATELLNSSARTFGLLDDVRHEIDARNALGLVHRLSGNLPEAHRQYSTAAGLAARIGAAHEEQEARQGLEQVEDVIGTTPQDEGNGEQSSDRSRLARAEEATAPDLGDLTESLLRRDWPDPSETPNSKRMNSRSTQGDQN</sequence>
<dbReference type="CDD" id="cd15831">
    <property type="entry name" value="BTAD"/>
    <property type="match status" value="1"/>
</dbReference>
<keyword evidence="2" id="KW-0902">Two-component regulatory system</keyword>
<evidence type="ECO:0000259" key="8">
    <source>
        <dbReference type="PROSITE" id="PS51755"/>
    </source>
</evidence>
<feature type="compositionally biased region" description="Polar residues" evidence="7">
    <location>
        <begin position="997"/>
        <end position="1007"/>
    </location>
</feature>
<dbReference type="InterPro" id="IPR005158">
    <property type="entry name" value="BTAD"/>
</dbReference>
<dbReference type="PANTHER" id="PTHR35807">
    <property type="entry name" value="TRANSCRIPTIONAL REGULATOR REDD-RELATED"/>
    <property type="match status" value="1"/>
</dbReference>
<gene>
    <name evidence="9" type="ORF">EDD38_3739</name>
</gene>
<dbReference type="GO" id="GO:0043531">
    <property type="term" value="F:ADP binding"/>
    <property type="evidence" value="ECO:0007669"/>
    <property type="project" value="InterPro"/>
</dbReference>
<dbReference type="InterPro" id="IPR011990">
    <property type="entry name" value="TPR-like_helical_dom_sf"/>
</dbReference>
<organism evidence="9 10">
    <name type="scientific">Kitasatospora cineracea</name>
    <dbReference type="NCBI Taxonomy" id="88074"/>
    <lineage>
        <taxon>Bacteria</taxon>
        <taxon>Bacillati</taxon>
        <taxon>Actinomycetota</taxon>
        <taxon>Actinomycetes</taxon>
        <taxon>Kitasatosporales</taxon>
        <taxon>Streptomycetaceae</taxon>
        <taxon>Kitasatospora</taxon>
    </lineage>
</organism>
<evidence type="ECO:0000256" key="4">
    <source>
        <dbReference type="ARBA" id="ARBA00023125"/>
    </source>
</evidence>
<keyword evidence="3" id="KW-0805">Transcription regulation</keyword>
<evidence type="ECO:0000256" key="5">
    <source>
        <dbReference type="ARBA" id="ARBA00023163"/>
    </source>
</evidence>
<dbReference type="Pfam" id="PF13181">
    <property type="entry name" value="TPR_8"/>
    <property type="match status" value="1"/>
</dbReference>
<keyword evidence="4 6" id="KW-0238">DNA-binding</keyword>
<dbReference type="InterPro" id="IPR027417">
    <property type="entry name" value="P-loop_NTPase"/>
</dbReference>
<dbReference type="PANTHER" id="PTHR35807:SF1">
    <property type="entry name" value="TRANSCRIPTIONAL REGULATOR REDD"/>
    <property type="match status" value="1"/>
</dbReference>
<reference evidence="9 10" key="1">
    <citation type="submission" date="2018-11" db="EMBL/GenBank/DDBJ databases">
        <title>Sequencing the genomes of 1000 actinobacteria strains.</title>
        <authorList>
            <person name="Klenk H.-P."/>
        </authorList>
    </citation>
    <scope>NUCLEOTIDE SEQUENCE [LARGE SCALE GENOMIC DNA]</scope>
    <source>
        <strain evidence="9 10">DSM 44781</strain>
    </source>
</reference>
<evidence type="ECO:0000256" key="6">
    <source>
        <dbReference type="PROSITE-ProRule" id="PRU01091"/>
    </source>
</evidence>
<feature type="compositionally biased region" description="Basic and acidic residues" evidence="7">
    <location>
        <begin position="1008"/>
        <end position="1019"/>
    </location>
</feature>
<dbReference type="InterPro" id="IPR019734">
    <property type="entry name" value="TPR_rpt"/>
</dbReference>
<dbReference type="SUPFAM" id="SSF48452">
    <property type="entry name" value="TPR-like"/>
    <property type="match status" value="2"/>
</dbReference>
<dbReference type="RefSeq" id="WP_162871613.1">
    <property type="nucleotide sequence ID" value="NZ_RKQG01000001.1"/>
</dbReference>
<evidence type="ECO:0000313" key="9">
    <source>
        <dbReference type="EMBL" id="RPE35390.1"/>
    </source>
</evidence>
<dbReference type="Pfam" id="PF03704">
    <property type="entry name" value="BTAD"/>
    <property type="match status" value="1"/>
</dbReference>
<feature type="DNA-binding region" description="OmpR/PhoB-type" evidence="6">
    <location>
        <begin position="1"/>
        <end position="100"/>
    </location>
</feature>
<dbReference type="InterPro" id="IPR036388">
    <property type="entry name" value="WH-like_DNA-bd_sf"/>
</dbReference>
<feature type="region of interest" description="Disordered" evidence="7">
    <location>
        <begin position="996"/>
        <end position="1059"/>
    </location>
</feature>
<dbReference type="InterPro" id="IPR051677">
    <property type="entry name" value="AfsR-DnrI-RedD_regulator"/>
</dbReference>
<dbReference type="PRINTS" id="PR00364">
    <property type="entry name" value="DISEASERSIST"/>
</dbReference>
<evidence type="ECO:0000256" key="2">
    <source>
        <dbReference type="ARBA" id="ARBA00023012"/>
    </source>
</evidence>
<dbReference type="SMART" id="SM01043">
    <property type="entry name" value="BTAD"/>
    <property type="match status" value="1"/>
</dbReference>
<dbReference type="GO" id="GO:0006355">
    <property type="term" value="P:regulation of DNA-templated transcription"/>
    <property type="evidence" value="ECO:0007669"/>
    <property type="project" value="InterPro"/>
</dbReference>
<accession>A0A3N4S9S2</accession>
<comment type="similarity">
    <text evidence="1">Belongs to the AfsR/DnrI/RedD regulatory family.</text>
</comment>
<dbReference type="SMART" id="SM00028">
    <property type="entry name" value="TPR"/>
    <property type="match status" value="5"/>
</dbReference>
<dbReference type="InterPro" id="IPR001867">
    <property type="entry name" value="OmpR/PhoB-type_DNA-bd"/>
</dbReference>
<dbReference type="Gene3D" id="1.25.40.10">
    <property type="entry name" value="Tetratricopeptide repeat domain"/>
    <property type="match status" value="3"/>
</dbReference>
<dbReference type="Gene3D" id="1.10.10.10">
    <property type="entry name" value="Winged helix-like DNA-binding domain superfamily/Winged helix DNA-binding domain"/>
    <property type="match status" value="1"/>
</dbReference>
<dbReference type="GO" id="GO:0003677">
    <property type="term" value="F:DNA binding"/>
    <property type="evidence" value="ECO:0007669"/>
    <property type="project" value="UniProtKB-UniRule"/>
</dbReference>
<evidence type="ECO:0000313" key="10">
    <source>
        <dbReference type="Proteomes" id="UP000266906"/>
    </source>
</evidence>
<evidence type="ECO:0000256" key="7">
    <source>
        <dbReference type="SAM" id="MobiDB-lite"/>
    </source>
</evidence>
<proteinExistence type="inferred from homology"/>
<name>A0A3N4S9S2_9ACTN</name>
<dbReference type="Proteomes" id="UP000266906">
    <property type="component" value="Unassembled WGS sequence"/>
</dbReference>
<feature type="compositionally biased region" description="Polar residues" evidence="7">
    <location>
        <begin position="1042"/>
        <end position="1059"/>
    </location>
</feature>
<evidence type="ECO:0000256" key="3">
    <source>
        <dbReference type="ARBA" id="ARBA00023015"/>
    </source>
</evidence>
<dbReference type="Pfam" id="PF13424">
    <property type="entry name" value="TPR_12"/>
    <property type="match status" value="1"/>
</dbReference>
<dbReference type="PROSITE" id="PS51755">
    <property type="entry name" value="OMPR_PHOB"/>
    <property type="match status" value="1"/>
</dbReference>
<comment type="caution">
    <text evidence="9">The sequence shown here is derived from an EMBL/GenBank/DDBJ whole genome shotgun (WGS) entry which is preliminary data.</text>
</comment>